<name>A0A926IYX0_AERHY</name>
<organism evidence="3">
    <name type="scientific">Aeromonas hydrophila</name>
    <dbReference type="NCBI Taxonomy" id="644"/>
    <lineage>
        <taxon>Bacteria</taxon>
        <taxon>Pseudomonadati</taxon>
        <taxon>Pseudomonadota</taxon>
        <taxon>Gammaproteobacteria</taxon>
        <taxon>Aeromonadales</taxon>
        <taxon>Aeromonadaceae</taxon>
        <taxon>Aeromonas</taxon>
    </lineage>
</organism>
<protein>
    <recommendedName>
        <fullName evidence="2">Ppx/GppA phosphatase N-terminal domain-containing protein</fullName>
    </recommendedName>
</protein>
<accession>A0A926IYX0</accession>
<proteinExistence type="predicted"/>
<sequence length="155" mass="17144">MIDIGGASTELIGEHSEAKLLNSLHMGCVTWLNNHFGDGELSRPASSRPSPPPRRCWRRWRKIIVRSVGVPVSAPPARCRHCKRSCWRRGRASGSPAQAARADGSGHCLRQARPAAAGRTGGRTADRVPLRSRHPDRHLRNPEHREHDPGGWRPA</sequence>
<evidence type="ECO:0000256" key="1">
    <source>
        <dbReference type="SAM" id="MobiDB-lite"/>
    </source>
</evidence>
<dbReference type="InterPro" id="IPR003695">
    <property type="entry name" value="Ppx_GppA_N"/>
</dbReference>
<evidence type="ECO:0000259" key="2">
    <source>
        <dbReference type="Pfam" id="PF02541"/>
    </source>
</evidence>
<comment type="caution">
    <text evidence="3">The sequence shown here is derived from an EMBL/GenBank/DDBJ whole genome shotgun (WGS) entry which is preliminary data.</text>
</comment>
<dbReference type="AlphaFoldDB" id="A0A926IYX0"/>
<dbReference type="Pfam" id="PF02541">
    <property type="entry name" value="Ppx-GppA"/>
    <property type="match status" value="1"/>
</dbReference>
<dbReference type="Gene3D" id="3.30.420.150">
    <property type="entry name" value="Exopolyphosphatase. Domain 2"/>
    <property type="match status" value="1"/>
</dbReference>
<feature type="region of interest" description="Disordered" evidence="1">
    <location>
        <begin position="88"/>
        <end position="155"/>
    </location>
</feature>
<feature type="domain" description="Ppx/GppA phosphatase N-terminal" evidence="2">
    <location>
        <begin position="1"/>
        <end position="42"/>
    </location>
</feature>
<evidence type="ECO:0000313" key="3">
    <source>
        <dbReference type="EMBL" id="MBC8673716.1"/>
    </source>
</evidence>
<reference evidence="3" key="1">
    <citation type="submission" date="2020-07" db="EMBL/GenBank/DDBJ databases">
        <title>Carbapenem Resistant Aeromonas hydrophila Carrying blacphA7 Isolated from Two Solid Organ Transplant Patients.</title>
        <authorList>
            <person name="Hilt E."/>
            <person name="Fitzwater S.P."/>
            <person name="Ward K."/>
            <person name="De St Maurice A."/>
            <person name="Chandrasekaran S."/>
            <person name="Garner O.B."/>
            <person name="Yang S."/>
        </authorList>
    </citation>
    <scope>NUCLEOTIDE SEQUENCE</scope>
    <source>
        <strain evidence="3">B-1</strain>
    </source>
</reference>
<dbReference type="InterPro" id="IPR043129">
    <property type="entry name" value="ATPase_NBD"/>
</dbReference>
<dbReference type="EMBL" id="JACLAN010000001">
    <property type="protein sequence ID" value="MBC8673716.1"/>
    <property type="molecule type" value="Genomic_DNA"/>
</dbReference>
<feature type="compositionally biased region" description="Basic and acidic residues" evidence="1">
    <location>
        <begin position="138"/>
        <end position="155"/>
    </location>
</feature>
<dbReference type="SUPFAM" id="SSF53067">
    <property type="entry name" value="Actin-like ATPase domain"/>
    <property type="match status" value="1"/>
</dbReference>
<gene>
    <name evidence="3" type="ORF">H2136_00300</name>
</gene>